<evidence type="ECO:0000256" key="2">
    <source>
        <dbReference type="SAM" id="SignalP"/>
    </source>
</evidence>
<dbReference type="AlphaFoldDB" id="A0A6C2YRK3"/>
<reference evidence="3" key="1">
    <citation type="submission" date="2019-04" db="EMBL/GenBank/DDBJ databases">
        <authorList>
            <consortium name="Science for Life Laboratories"/>
        </authorList>
    </citation>
    <scope>NUCLEOTIDE SEQUENCE</scope>
    <source>
        <strain evidence="3">MBLW1</strain>
    </source>
</reference>
<dbReference type="Gene3D" id="3.40.50.880">
    <property type="match status" value="1"/>
</dbReference>
<keyword evidence="1" id="KW-0472">Membrane</keyword>
<keyword evidence="4" id="KW-1185">Reference proteome</keyword>
<gene>
    <name evidence="3" type="ORF">GMBLW1_50770</name>
</gene>
<evidence type="ECO:0000256" key="1">
    <source>
        <dbReference type="SAM" id="Phobius"/>
    </source>
</evidence>
<feature type="transmembrane region" description="Helical" evidence="1">
    <location>
        <begin position="427"/>
        <end position="451"/>
    </location>
</feature>
<feature type="signal peptide" evidence="2">
    <location>
        <begin position="1"/>
        <end position="23"/>
    </location>
</feature>
<sequence length="804" mass="88128">MRLVTLGLCSWALLLLGSIPAIAQSRNQPIIIESVRVGFPAGPFSVETDPETNLPSPLWKTNQWTPIAVQLKCQAAIEGPLSLVVESPDTDQLIASFRVPLPPIAPGQTLLPVEIPQQLYAKPGSNIATITVRVFAGDVEVAMPYRMTPIGNPSNAQILLAVGSKLGGIRVTRPKEANAPENTTQRPRDLGSLKLASAENIGDLPDQWFGYSGVDLVILTTGSSDSEAGVIQQLFSRENTARRQALLEWVRRGGKVLISVGRNWNLINAIPGIDELIPVRIPATQRLQVDGARLLWNTRQGLQEHRLTTQGLPAGSKISLVPLLPRTDRVSKSLMQLEEKIPQKGQSLVVQSPLGLGKVTVVGFDLDTPPFSSWSTPEVFWDWILSESGLRIDSGTETETYRAYGGDDDKGLERMLGTLDEFEGVTVIGFGIIALLLLIYILIIGPGDYLFLKHIVKRLEFTWITFPVLVVVISVVAYFTARSIKGGEVLINKIDLVDIDLQTQRVYGETWLNIFSPEIQSYQLGVTPITPGWGMPAKPGSQSTTLISSLGTSRAGSVSLFRRNYRTRVDVEAGQIGDALENVPIQVWSTKAFTAQWSTGLDPAKPLIVSSLRHPDGSPGEISGTITSNLPIDLEDVQLFYRNRIYAINSLVAGIPVPLVRRESSEVAADWMRSTLAALPQEQTRRAQRRYSYTQNSAPYRLWESMFADAISPQTNNLGTLRRLDQSWRLLADQPDEAILVAKRIRLAGPSAEIEQAPGAVTQLWLSELPGGATPRTPAPGRMRQDTYIRIFIPVLNQPGEASP</sequence>
<dbReference type="Proteomes" id="UP000464378">
    <property type="component" value="Chromosome"/>
</dbReference>
<evidence type="ECO:0000313" key="3">
    <source>
        <dbReference type="EMBL" id="VIP04116.1"/>
    </source>
</evidence>
<name>A0A6C2YRK3_9BACT</name>
<organism evidence="3">
    <name type="scientific">Tuwongella immobilis</name>
    <dbReference type="NCBI Taxonomy" id="692036"/>
    <lineage>
        <taxon>Bacteria</taxon>
        <taxon>Pseudomonadati</taxon>
        <taxon>Planctomycetota</taxon>
        <taxon>Planctomycetia</taxon>
        <taxon>Gemmatales</taxon>
        <taxon>Gemmataceae</taxon>
        <taxon>Tuwongella</taxon>
    </lineage>
</organism>
<dbReference type="RefSeq" id="WP_162659242.1">
    <property type="nucleotide sequence ID" value="NZ_LR593887.1"/>
</dbReference>
<dbReference type="KEGG" id="tim:GMBLW1_50770"/>
<dbReference type="EMBL" id="LR593887">
    <property type="protein sequence ID" value="VTS05599.1"/>
    <property type="molecule type" value="Genomic_DNA"/>
</dbReference>
<feature type="chain" id="PRO_5036383906" evidence="2">
    <location>
        <begin position="24"/>
        <end position="804"/>
    </location>
</feature>
<keyword evidence="2" id="KW-0732">Signal</keyword>
<dbReference type="InParanoid" id="A0A6C2YRK3"/>
<feature type="transmembrane region" description="Helical" evidence="1">
    <location>
        <begin position="463"/>
        <end position="481"/>
    </location>
</feature>
<accession>A0A6C2YRK3</accession>
<protein>
    <submittedName>
        <fullName evidence="3">Uncharacterized protein</fullName>
    </submittedName>
</protein>
<evidence type="ECO:0000313" key="4">
    <source>
        <dbReference type="Proteomes" id="UP000464378"/>
    </source>
</evidence>
<keyword evidence="1" id="KW-1133">Transmembrane helix</keyword>
<dbReference type="InterPro" id="IPR029062">
    <property type="entry name" value="Class_I_gatase-like"/>
</dbReference>
<proteinExistence type="predicted"/>
<dbReference type="EMBL" id="LR586016">
    <property type="protein sequence ID" value="VIP04116.1"/>
    <property type="molecule type" value="Genomic_DNA"/>
</dbReference>
<keyword evidence="1" id="KW-0812">Transmembrane</keyword>